<organism evidence="2 3">
    <name type="scientific">Cronobacter sakazakii</name>
    <name type="common">Enterobacter sakazakii</name>
    <dbReference type="NCBI Taxonomy" id="28141"/>
    <lineage>
        <taxon>Bacteria</taxon>
        <taxon>Pseudomonadati</taxon>
        <taxon>Pseudomonadota</taxon>
        <taxon>Gammaproteobacteria</taxon>
        <taxon>Enterobacterales</taxon>
        <taxon>Enterobacteriaceae</taxon>
        <taxon>Cronobacter</taxon>
    </lineage>
</organism>
<proteinExistence type="predicted"/>
<evidence type="ECO:0000313" key="2">
    <source>
        <dbReference type="EMBL" id="KAB0874622.1"/>
    </source>
</evidence>
<keyword evidence="1" id="KW-0812">Transmembrane</keyword>
<comment type="caution">
    <text evidence="2">The sequence shown here is derived from an EMBL/GenBank/DDBJ whole genome shotgun (WGS) entry which is preliminary data.</text>
</comment>
<keyword evidence="1" id="KW-1133">Transmembrane helix</keyword>
<dbReference type="EMBL" id="WAGF01000036">
    <property type="protein sequence ID" value="KAB0874622.1"/>
    <property type="molecule type" value="Genomic_DNA"/>
</dbReference>
<evidence type="ECO:0000313" key="3">
    <source>
        <dbReference type="Proteomes" id="UP000439917"/>
    </source>
</evidence>
<dbReference type="GeneID" id="45717734"/>
<keyword evidence="1" id="KW-0472">Membrane</keyword>
<feature type="transmembrane region" description="Helical" evidence="1">
    <location>
        <begin position="240"/>
        <end position="257"/>
    </location>
</feature>
<protein>
    <submittedName>
        <fullName evidence="2">Uncharacterized protein</fullName>
    </submittedName>
</protein>
<sequence>MTEQSSAEPRYRDDENAWLITLPEKRNGAHFFQALTLVAIRTVSDVYYPAAVSVEDRSPRRLVRRECELKLYWRGGGWHQEKSFLARYTINLYDGTTQLNLTNSDFILDYELRGRGLGSWIMQQLVSWAKSLPSDTPVKSIRTGPADEEDAENHARRDRFWHGLGFRFAPGSRSSLPLSVGELQLPAGSGTKPDVTQLQKGVHILTQTNDLYRLKLEANGHALKVSREEIARLTRLQPRMLLIQFISVPFTLLSWLVHQVKRHSAARHAQQKDTHPDDHEG</sequence>
<reference evidence="2 3" key="1">
    <citation type="submission" date="2019-09" db="EMBL/GenBank/DDBJ databases">
        <title>Prevalence, distribution, and phylogeny of type two toxin-antitoxin genes possessed by Cronobacter species where C. sakazakii homologs follow sequence type lineages.</title>
        <authorList>
            <person name="Finkelstein S."/>
            <person name="Negrete F."/>
            <person name="Jang H."/>
            <person name="Gopinath G.R."/>
            <person name="Tall B.D."/>
        </authorList>
    </citation>
    <scope>NUCLEOTIDE SEQUENCE [LARGE SCALE GENOMIC DNA]</scope>
    <source>
        <strain evidence="2 3">MOD1_Comp4</strain>
    </source>
</reference>
<accession>A0AAN6AUY6</accession>
<dbReference type="RefSeq" id="WP_007873044.1">
    <property type="nucleotide sequence ID" value="NZ_JBLRDW010000044.1"/>
</dbReference>
<evidence type="ECO:0000256" key="1">
    <source>
        <dbReference type="SAM" id="Phobius"/>
    </source>
</evidence>
<dbReference type="AlphaFoldDB" id="A0AAN6AUY6"/>
<gene>
    <name evidence="2" type="ORF">FZI38_22880</name>
</gene>
<name>A0AAN6AUY6_CROSK</name>
<dbReference type="Proteomes" id="UP000439917">
    <property type="component" value="Unassembled WGS sequence"/>
</dbReference>